<feature type="compositionally biased region" description="Basic and acidic residues" evidence="1">
    <location>
        <begin position="178"/>
        <end position="193"/>
    </location>
</feature>
<reference evidence="2" key="1">
    <citation type="submission" date="2020-02" db="EMBL/GenBank/DDBJ databases">
        <authorList>
            <person name="Meier V. D."/>
        </authorList>
    </citation>
    <scope>NUCLEOTIDE SEQUENCE</scope>
    <source>
        <strain evidence="2">AVDCRST_MAG85</strain>
    </source>
</reference>
<accession>A0A6J4U034</accession>
<feature type="compositionally biased region" description="Basic residues" evidence="1">
    <location>
        <begin position="154"/>
        <end position="172"/>
    </location>
</feature>
<protein>
    <submittedName>
        <fullName evidence="2">Short-chain dehydrogenase/reductase in hypothetical Actinobacterial gene cluster</fullName>
    </submittedName>
</protein>
<evidence type="ECO:0000313" key="2">
    <source>
        <dbReference type="EMBL" id="CAA9537148.1"/>
    </source>
</evidence>
<feature type="non-terminal residue" evidence="2">
    <location>
        <position position="251"/>
    </location>
</feature>
<sequence length="251" mass="28487">GGSTRRQGLRHHGNRERHRCPDRQALQGGGCDGRRRRPQRVAGRRPVDPGRRHVRGRGARHVRADGVAVRRRRRALQQRGHLPQRRHVGARDVVRGVAARAGRQPQERLPVLQARDPAPARAQRRQRHQHRVVRRDPRGRNVADLLHGLEGRRARAVPRARRAVRPPGRARQRAVPGPDRHPAAAGALRERRGGRAAPARPHPHGTLRTGPGDRQRRPLPGLGRVELRDRLDVHGRRRDQRCLRHAASERV</sequence>
<feature type="compositionally biased region" description="Basic and acidic residues" evidence="1">
    <location>
        <begin position="134"/>
        <end position="153"/>
    </location>
</feature>
<feature type="compositionally biased region" description="Basic residues" evidence="1">
    <location>
        <begin position="122"/>
        <end position="133"/>
    </location>
</feature>
<dbReference type="EMBL" id="CADCVT010000482">
    <property type="protein sequence ID" value="CAA9537148.1"/>
    <property type="molecule type" value="Genomic_DNA"/>
</dbReference>
<organism evidence="2">
    <name type="scientific">uncultured Solirubrobacteraceae bacterium</name>
    <dbReference type="NCBI Taxonomy" id="1162706"/>
    <lineage>
        <taxon>Bacteria</taxon>
        <taxon>Bacillati</taxon>
        <taxon>Actinomycetota</taxon>
        <taxon>Thermoleophilia</taxon>
        <taxon>Solirubrobacterales</taxon>
        <taxon>Solirubrobacteraceae</taxon>
        <taxon>environmental samples</taxon>
    </lineage>
</organism>
<feature type="compositionally biased region" description="Basic residues" evidence="1">
    <location>
        <begin position="7"/>
        <end position="20"/>
    </location>
</feature>
<feature type="region of interest" description="Disordered" evidence="1">
    <location>
        <begin position="99"/>
        <end position="224"/>
    </location>
</feature>
<evidence type="ECO:0000256" key="1">
    <source>
        <dbReference type="SAM" id="MobiDB-lite"/>
    </source>
</evidence>
<proteinExistence type="predicted"/>
<dbReference type="AlphaFoldDB" id="A0A6J4U034"/>
<feature type="compositionally biased region" description="Basic residues" evidence="1">
    <location>
        <begin position="34"/>
        <end position="43"/>
    </location>
</feature>
<feature type="non-terminal residue" evidence="2">
    <location>
        <position position="1"/>
    </location>
</feature>
<name>A0A6J4U034_9ACTN</name>
<feature type="region of interest" description="Disordered" evidence="1">
    <location>
        <begin position="1"/>
        <end position="59"/>
    </location>
</feature>
<gene>
    <name evidence="2" type="ORF">AVDCRST_MAG85-4238</name>
</gene>